<reference evidence="3" key="1">
    <citation type="submission" date="2023-10" db="EMBL/GenBank/DDBJ databases">
        <title>Genome assembly of Pristionchus species.</title>
        <authorList>
            <person name="Yoshida K."/>
            <person name="Sommer R.J."/>
        </authorList>
    </citation>
    <scope>NUCLEOTIDE SEQUENCE</scope>
    <source>
        <strain evidence="3">RS5133</strain>
    </source>
</reference>
<proteinExistence type="predicted"/>
<evidence type="ECO:0000313" key="3">
    <source>
        <dbReference type="EMBL" id="GMT32192.1"/>
    </source>
</evidence>
<accession>A0AAV5WMD6</accession>
<evidence type="ECO:0000256" key="1">
    <source>
        <dbReference type="SAM" id="MobiDB-lite"/>
    </source>
</evidence>
<name>A0AAV5WMD6_9BILA</name>
<feature type="transmembrane region" description="Helical" evidence="2">
    <location>
        <begin position="24"/>
        <end position="46"/>
    </location>
</feature>
<gene>
    <name evidence="3" type="ORF">PFISCL1PPCAC_23489</name>
</gene>
<evidence type="ECO:0000256" key="2">
    <source>
        <dbReference type="SAM" id="Phobius"/>
    </source>
</evidence>
<keyword evidence="2" id="KW-0812">Transmembrane</keyword>
<feature type="region of interest" description="Disordered" evidence="1">
    <location>
        <begin position="323"/>
        <end position="378"/>
    </location>
</feature>
<dbReference type="AlphaFoldDB" id="A0AAV5WMD6"/>
<feature type="transmembrane region" description="Helical" evidence="2">
    <location>
        <begin position="136"/>
        <end position="158"/>
    </location>
</feature>
<feature type="compositionally biased region" description="Basic and acidic residues" evidence="1">
    <location>
        <begin position="364"/>
        <end position="378"/>
    </location>
</feature>
<feature type="transmembrane region" description="Helical" evidence="2">
    <location>
        <begin position="52"/>
        <end position="73"/>
    </location>
</feature>
<comment type="caution">
    <text evidence="3">The sequence shown here is derived from an EMBL/GenBank/DDBJ whole genome shotgun (WGS) entry which is preliminary data.</text>
</comment>
<protein>
    <submittedName>
        <fullName evidence="3">Uncharacterized protein</fullName>
    </submittedName>
</protein>
<sequence>MLDNEEFFFGENFRSFRLHVVKTAWIFVVIDFILILLLSGILNLTVGKFDAFSILLSLLFISVLGSAVYGIIVRRYIFLWPLLLCKAAEGAITIIILVIAFLLLAFDRSFLIHVIATRISTIEGENVSHSKETFHITFAFIYLFCQLFYCLLIFYVFFTAMDYFRKRTMFAYRQRLTPTYDFITRIHSVRHNPKNSPDRLALNEIVPLDVISEESHSPSPLLYERRASPPLPPPLPSMTTSFTAPSTAISHSVNLSPHRRFSCQRDPSSDSSAGGMLSSAIHAMSERQHSVPLSRGDWSLATPASRMRARTLTDDVYSLPLHYNTRRGSTETGSSPFERRDSSGRSQSVFAHPMSVSLHSQRAQSHDEHKHFSTFRET</sequence>
<dbReference type="Proteomes" id="UP001432322">
    <property type="component" value="Unassembled WGS sequence"/>
</dbReference>
<keyword evidence="4" id="KW-1185">Reference proteome</keyword>
<dbReference type="EMBL" id="BTSY01000006">
    <property type="protein sequence ID" value="GMT32192.1"/>
    <property type="molecule type" value="Genomic_DNA"/>
</dbReference>
<organism evidence="3 4">
    <name type="scientific">Pristionchus fissidentatus</name>
    <dbReference type="NCBI Taxonomy" id="1538716"/>
    <lineage>
        <taxon>Eukaryota</taxon>
        <taxon>Metazoa</taxon>
        <taxon>Ecdysozoa</taxon>
        <taxon>Nematoda</taxon>
        <taxon>Chromadorea</taxon>
        <taxon>Rhabditida</taxon>
        <taxon>Rhabditina</taxon>
        <taxon>Diplogasteromorpha</taxon>
        <taxon>Diplogasteroidea</taxon>
        <taxon>Neodiplogasteridae</taxon>
        <taxon>Pristionchus</taxon>
    </lineage>
</organism>
<evidence type="ECO:0000313" key="4">
    <source>
        <dbReference type="Proteomes" id="UP001432322"/>
    </source>
</evidence>
<feature type="region of interest" description="Disordered" evidence="1">
    <location>
        <begin position="256"/>
        <end position="276"/>
    </location>
</feature>
<keyword evidence="2" id="KW-0472">Membrane</keyword>
<feature type="compositionally biased region" description="Polar residues" evidence="1">
    <location>
        <begin position="326"/>
        <end position="335"/>
    </location>
</feature>
<keyword evidence="2" id="KW-1133">Transmembrane helix</keyword>